<evidence type="ECO:0000313" key="4">
    <source>
        <dbReference type="EMBL" id="VBB46898.1"/>
    </source>
</evidence>
<dbReference type="InterPro" id="IPR002068">
    <property type="entry name" value="A-crystallin/Hsp20_dom"/>
</dbReference>
<dbReference type="Pfam" id="PF00011">
    <property type="entry name" value="HSP20"/>
    <property type="match status" value="1"/>
</dbReference>
<protein>
    <submittedName>
        <fullName evidence="4">Heat shock protein Hsp20</fullName>
    </submittedName>
</protein>
<dbReference type="SUPFAM" id="SSF49764">
    <property type="entry name" value="HSP20-like chaperones"/>
    <property type="match status" value="1"/>
</dbReference>
<accession>A0A653AFW6</accession>
<gene>
    <name evidence="4" type="ORF">TRIP_D410161</name>
</gene>
<dbReference type="AlphaFoldDB" id="A0A653AFW6"/>
<sequence length="145" mass="16964">MSLVRFSQTPWFDRFFDNGELMDWSNKNYSKTNTTLPSVNVKENENEYQIEVAVPGFDKKDFKIEVHNDVLSISSEKKENSEEKDENGRYTKREFSYQSFCRSFTLPHTVDGEKIEANYDKGILNVVIPKREEAKPKAPRTVEIK</sequence>
<name>A0A653AFW6_9BACT</name>
<dbReference type="Gene3D" id="2.60.40.790">
    <property type="match status" value="1"/>
</dbReference>
<keyword evidence="4" id="KW-0346">Stress response</keyword>
<organism evidence="4">
    <name type="scientific">uncultured Paludibacter sp</name>
    <dbReference type="NCBI Taxonomy" id="497635"/>
    <lineage>
        <taxon>Bacteria</taxon>
        <taxon>Pseudomonadati</taxon>
        <taxon>Bacteroidota</taxon>
        <taxon>Bacteroidia</taxon>
        <taxon>Bacteroidales</taxon>
        <taxon>Paludibacteraceae</taxon>
        <taxon>Paludibacter</taxon>
        <taxon>environmental samples</taxon>
    </lineage>
</organism>
<evidence type="ECO:0000256" key="1">
    <source>
        <dbReference type="PROSITE-ProRule" id="PRU00285"/>
    </source>
</evidence>
<feature type="domain" description="SHSP" evidence="3">
    <location>
        <begin position="30"/>
        <end position="145"/>
    </location>
</feature>
<evidence type="ECO:0000259" key="3">
    <source>
        <dbReference type="PROSITE" id="PS01031"/>
    </source>
</evidence>
<dbReference type="PANTHER" id="PTHR11527">
    <property type="entry name" value="HEAT-SHOCK PROTEIN 20 FAMILY MEMBER"/>
    <property type="match status" value="1"/>
</dbReference>
<dbReference type="InterPro" id="IPR008978">
    <property type="entry name" value="HSP20-like_chaperone"/>
</dbReference>
<evidence type="ECO:0000256" key="2">
    <source>
        <dbReference type="RuleBase" id="RU003616"/>
    </source>
</evidence>
<dbReference type="CDD" id="cd06464">
    <property type="entry name" value="ACD_sHsps-like"/>
    <property type="match status" value="1"/>
</dbReference>
<comment type="similarity">
    <text evidence="1 2">Belongs to the small heat shock protein (HSP20) family.</text>
</comment>
<reference evidence="4" key="1">
    <citation type="submission" date="2018-07" db="EMBL/GenBank/DDBJ databases">
        <authorList>
            <consortium name="Genoscope - CEA"/>
            <person name="William W."/>
        </authorList>
    </citation>
    <scope>NUCLEOTIDE SEQUENCE</scope>
    <source>
        <strain evidence="4">IK1</strain>
    </source>
</reference>
<dbReference type="PROSITE" id="PS01031">
    <property type="entry name" value="SHSP"/>
    <property type="match status" value="1"/>
</dbReference>
<dbReference type="EMBL" id="UPXZ01000036">
    <property type="protein sequence ID" value="VBB46898.1"/>
    <property type="molecule type" value="Genomic_DNA"/>
</dbReference>
<dbReference type="InterPro" id="IPR031107">
    <property type="entry name" value="Small_HSP"/>
</dbReference>
<proteinExistence type="inferred from homology"/>